<dbReference type="PANTHER" id="PTHR10340">
    <property type="entry name" value="SPHINGOMYELIN PHOSPHODIESTERASE"/>
    <property type="match status" value="1"/>
</dbReference>
<dbReference type="InterPro" id="IPR012358">
    <property type="entry name" value="EndopolyPtase_N1"/>
</dbReference>
<gene>
    <name evidence="15" type="ORF">I302_07840</name>
</gene>
<dbReference type="GO" id="GO:0006798">
    <property type="term" value="P:polyphosphate catabolic process"/>
    <property type="evidence" value="ECO:0007669"/>
    <property type="project" value="TreeGrafter"/>
</dbReference>
<dbReference type="PANTHER" id="PTHR10340:SF55">
    <property type="entry name" value="ENDOPOLYPHOSPHATASE"/>
    <property type="match status" value="1"/>
</dbReference>
<feature type="region of interest" description="Disordered" evidence="13">
    <location>
        <begin position="72"/>
        <end position="94"/>
    </location>
</feature>
<keyword evidence="11" id="KW-0325">Glycoprotein</keyword>
<comment type="subcellular location">
    <subcellularLocation>
        <location evidence="1">Vacuole membrane</location>
        <topology evidence="1">Single-pass type II membrane protein</topology>
    </subcellularLocation>
</comment>
<keyword evidence="7 12" id="KW-0378">Hydrolase</keyword>
<evidence type="ECO:0000313" key="15">
    <source>
        <dbReference type="EMBL" id="OCF22195.1"/>
    </source>
</evidence>
<feature type="chain" id="PRO_5008626438" description="Endopolyphosphatase" evidence="14">
    <location>
        <begin position="21"/>
        <end position="716"/>
    </location>
</feature>
<evidence type="ECO:0000256" key="1">
    <source>
        <dbReference type="ARBA" id="ARBA00004576"/>
    </source>
</evidence>
<name>A0A1B9FTU5_9TREE</name>
<comment type="similarity">
    <text evidence="2">Belongs to the endopolyphosphatase PPN1 family.</text>
</comment>
<evidence type="ECO:0000256" key="2">
    <source>
        <dbReference type="ARBA" id="ARBA00010399"/>
    </source>
</evidence>
<dbReference type="STRING" id="1296100.A0A1B9FTU5"/>
<dbReference type="VEuPathDB" id="FungiDB:I302_07840"/>
<feature type="region of interest" description="Disordered" evidence="13">
    <location>
        <begin position="510"/>
        <end position="567"/>
    </location>
</feature>
<feature type="compositionally biased region" description="Basic residues" evidence="13">
    <location>
        <begin position="81"/>
        <end position="94"/>
    </location>
</feature>
<keyword evidence="14" id="KW-0732">Signal</keyword>
<dbReference type="InterPro" id="IPR029052">
    <property type="entry name" value="Metallo-depent_PP-like"/>
</dbReference>
<dbReference type="SUPFAM" id="SSF56300">
    <property type="entry name" value="Metallo-dependent phosphatases"/>
    <property type="match status" value="1"/>
</dbReference>
<reference evidence="15" key="2">
    <citation type="submission" date="2014-01" db="EMBL/GenBank/DDBJ databases">
        <title>Evolution of pathogenesis and genome organization in the Tremellales.</title>
        <authorList>
            <person name="Cuomo C."/>
            <person name="Litvintseva A."/>
            <person name="Heitman J."/>
            <person name="Chen Y."/>
            <person name="Sun S."/>
            <person name="Springer D."/>
            <person name="Dromer F."/>
            <person name="Young S."/>
            <person name="Zeng Q."/>
            <person name="Chapman S."/>
            <person name="Gujja S."/>
            <person name="Saif S."/>
            <person name="Birren B."/>
        </authorList>
    </citation>
    <scope>NUCLEOTIDE SEQUENCE</scope>
    <source>
        <strain evidence="15">CBS 10118</strain>
    </source>
</reference>
<evidence type="ECO:0000256" key="14">
    <source>
        <dbReference type="SAM" id="SignalP"/>
    </source>
</evidence>
<dbReference type="EMBL" id="KI894025">
    <property type="protein sequence ID" value="OCF22195.1"/>
    <property type="molecule type" value="Genomic_DNA"/>
</dbReference>
<reference evidence="15" key="1">
    <citation type="submission" date="2013-07" db="EMBL/GenBank/DDBJ databases">
        <title>The Genome Sequence of Cryptococcus bestiolae CBS10118.</title>
        <authorList>
            <consortium name="The Broad Institute Genome Sequencing Platform"/>
            <person name="Cuomo C."/>
            <person name="Litvintseva A."/>
            <person name="Chen Y."/>
            <person name="Heitman J."/>
            <person name="Sun S."/>
            <person name="Springer D."/>
            <person name="Dromer F."/>
            <person name="Young S.K."/>
            <person name="Zeng Q."/>
            <person name="Gargeya S."/>
            <person name="Fitzgerald M."/>
            <person name="Abouelleil A."/>
            <person name="Alvarado L."/>
            <person name="Berlin A.M."/>
            <person name="Chapman S.B."/>
            <person name="Dewar J."/>
            <person name="Goldberg J."/>
            <person name="Griggs A."/>
            <person name="Gujja S."/>
            <person name="Hansen M."/>
            <person name="Howarth C."/>
            <person name="Imamovic A."/>
            <person name="Larimer J."/>
            <person name="McCowan C."/>
            <person name="Murphy C."/>
            <person name="Pearson M."/>
            <person name="Priest M."/>
            <person name="Roberts A."/>
            <person name="Saif S."/>
            <person name="Shea T."/>
            <person name="Sykes S."/>
            <person name="Wortman J."/>
            <person name="Nusbaum C."/>
            <person name="Birren B."/>
        </authorList>
    </citation>
    <scope>NUCLEOTIDE SEQUENCE [LARGE SCALE GENOMIC DNA]</scope>
    <source>
        <strain evidence="15">CBS 10118</strain>
    </source>
</reference>
<comment type="catalytic activity">
    <reaction evidence="12">
        <text>[phosphate](n+1) + n H2O = (n+1) phosphate + n H(+)</text>
        <dbReference type="Rhea" id="RHEA:22452"/>
        <dbReference type="Rhea" id="RHEA-COMP:14280"/>
        <dbReference type="ChEBI" id="CHEBI:15377"/>
        <dbReference type="ChEBI" id="CHEBI:15378"/>
        <dbReference type="ChEBI" id="CHEBI:16838"/>
        <dbReference type="ChEBI" id="CHEBI:43474"/>
        <dbReference type="EC" id="3.6.1.10"/>
    </reaction>
</comment>
<evidence type="ECO:0000256" key="10">
    <source>
        <dbReference type="ARBA" id="ARBA00023136"/>
    </source>
</evidence>
<evidence type="ECO:0000256" key="11">
    <source>
        <dbReference type="ARBA" id="ARBA00023180"/>
    </source>
</evidence>
<proteinExistence type="inferred from homology"/>
<evidence type="ECO:0000256" key="8">
    <source>
        <dbReference type="ARBA" id="ARBA00022968"/>
    </source>
</evidence>
<dbReference type="GO" id="GO:0005615">
    <property type="term" value="C:extracellular space"/>
    <property type="evidence" value="ECO:0007669"/>
    <property type="project" value="TreeGrafter"/>
</dbReference>
<keyword evidence="6" id="KW-0812">Transmembrane</keyword>
<evidence type="ECO:0000256" key="5">
    <source>
        <dbReference type="ARBA" id="ARBA00022554"/>
    </source>
</evidence>
<protein>
    <recommendedName>
        <fullName evidence="4 12">Endopolyphosphatase</fullName>
        <ecNumber evidence="3 12">3.6.1.10</ecNumber>
    </recommendedName>
</protein>
<evidence type="ECO:0000256" key="12">
    <source>
        <dbReference type="PIRNR" id="PIRNR027093"/>
    </source>
</evidence>
<feature type="compositionally biased region" description="Acidic residues" evidence="13">
    <location>
        <begin position="520"/>
        <end position="539"/>
    </location>
</feature>
<dbReference type="PIRSF" id="PIRSF027093">
    <property type="entry name" value="EndopolyPtase_N1"/>
    <property type="match status" value="1"/>
</dbReference>
<dbReference type="GO" id="GO:0000298">
    <property type="term" value="F:endopolyphosphatase activity"/>
    <property type="evidence" value="ECO:0007669"/>
    <property type="project" value="UniProtKB-EC"/>
</dbReference>
<organism evidence="15">
    <name type="scientific">Kwoniella bestiolae CBS 10118</name>
    <dbReference type="NCBI Taxonomy" id="1296100"/>
    <lineage>
        <taxon>Eukaryota</taxon>
        <taxon>Fungi</taxon>
        <taxon>Dikarya</taxon>
        <taxon>Basidiomycota</taxon>
        <taxon>Agaricomycotina</taxon>
        <taxon>Tremellomycetes</taxon>
        <taxon>Tremellales</taxon>
        <taxon>Cryptococcaceae</taxon>
        <taxon>Kwoniella</taxon>
    </lineage>
</organism>
<sequence>MRSTILAGLAGLAIAASSSASTSTSNSEQVVFGPSPHSPEGDVKQLVKPKRRPLKGRFLHITDIHPDPHYKAGATFDSGCHRRSKDKGKKKKGKGKIVEVDLALDTEQEGEDEDDEESDMEMLKDKKDLDLAGKWGTAVSKCDTPLSLVNITFDWLKEEWRDEIDFIVWTGDNASFPLLFRLLMSIAPSLFCLLRTYLRNATPLFILTHSSTRHDIDRSLPRTTNEIFDLNRMVVSKMLDTFGTDIPIVPSIGNNDIWPHNVMAAGPSKLTEEFLRIWDKFIPPDYSHVFERGAYYSVEVIPDRLAVISLNTLFWYDSNTLVDGCGDHSSDPGALEMDWLDVQLSAFRDRGMQVWLTGHVPPHMGYYYDNCYLRYGDLALRYQDTIVGHLFGHMNIDHFFFIDVDELEATPVSRSKSKAKSKKNFSPLTANLSSLPSFDSNGPLGIFGAGDTLKEELKKDFQDMPGAKDLKLKDYVAINVAASVIPTYLPGLRIFTYNVSGLGDEKNEEAIYKPYQVSSQEDEDEEEEEEEDLDMDDDVDITKKKGRRPGHRHGKQPKGDCKKKENEDKPHCVFRRLPRYYSKDSPSRTNRALSPLGYTQFYLPKVNKQKERPEWEIEYTTYIKEVLAPNVTGGGWGQDPPIPFRLLPEWDDAFLTAHEGEGGGGEVEIEKKSKFEKALKKITPWRMADLTIPNYVRLSRKLVGDKDMWDKFQELM</sequence>
<comment type="function">
    <text evidence="12">Catalyzes the hydrolysis of inorganic polyphosphate (polyP) chains of many hundreds of phosphate residues into shorter lengths.</text>
</comment>
<keyword evidence="5 12" id="KW-0926">Vacuole</keyword>
<dbReference type="GO" id="GO:0005774">
    <property type="term" value="C:vacuolar membrane"/>
    <property type="evidence" value="ECO:0007669"/>
    <property type="project" value="UniProtKB-SubCell"/>
</dbReference>
<dbReference type="AlphaFoldDB" id="A0A1B9FTU5"/>
<dbReference type="InterPro" id="IPR041805">
    <property type="entry name" value="ASMase/PPN1_MPP"/>
</dbReference>
<evidence type="ECO:0000256" key="9">
    <source>
        <dbReference type="ARBA" id="ARBA00022989"/>
    </source>
</evidence>
<dbReference type="GO" id="GO:0008081">
    <property type="term" value="F:phosphoric diester hydrolase activity"/>
    <property type="evidence" value="ECO:0007669"/>
    <property type="project" value="TreeGrafter"/>
</dbReference>
<keyword evidence="10 12" id="KW-0472">Membrane</keyword>
<evidence type="ECO:0000256" key="13">
    <source>
        <dbReference type="SAM" id="MobiDB-lite"/>
    </source>
</evidence>
<evidence type="ECO:0000256" key="3">
    <source>
        <dbReference type="ARBA" id="ARBA00012459"/>
    </source>
</evidence>
<feature type="compositionally biased region" description="Basic and acidic residues" evidence="13">
    <location>
        <begin position="557"/>
        <end position="567"/>
    </location>
</feature>
<evidence type="ECO:0000256" key="7">
    <source>
        <dbReference type="ARBA" id="ARBA00022801"/>
    </source>
</evidence>
<dbReference type="EC" id="3.6.1.10" evidence="3 12"/>
<feature type="region of interest" description="Disordered" evidence="13">
    <location>
        <begin position="18"/>
        <end position="43"/>
    </location>
</feature>
<dbReference type="OrthoDB" id="348678at2759"/>
<keyword evidence="8" id="KW-0735">Signal-anchor</keyword>
<dbReference type="CDD" id="cd00842">
    <property type="entry name" value="MPP_ASMase"/>
    <property type="match status" value="1"/>
</dbReference>
<evidence type="ECO:0000256" key="4">
    <source>
        <dbReference type="ARBA" id="ARBA00014458"/>
    </source>
</evidence>
<feature type="compositionally biased region" description="Basic residues" evidence="13">
    <location>
        <begin position="544"/>
        <end position="556"/>
    </location>
</feature>
<keyword evidence="9" id="KW-1133">Transmembrane helix</keyword>
<feature type="signal peptide" evidence="14">
    <location>
        <begin position="1"/>
        <end position="20"/>
    </location>
</feature>
<dbReference type="GO" id="GO:0004309">
    <property type="term" value="F:exopolyphosphatase activity"/>
    <property type="evidence" value="ECO:0007669"/>
    <property type="project" value="TreeGrafter"/>
</dbReference>
<evidence type="ECO:0000256" key="6">
    <source>
        <dbReference type="ARBA" id="ARBA00022692"/>
    </source>
</evidence>
<accession>A0A1B9FTU5</accession>
<dbReference type="GO" id="GO:0000324">
    <property type="term" value="C:fungal-type vacuole"/>
    <property type="evidence" value="ECO:0007669"/>
    <property type="project" value="TreeGrafter"/>
</dbReference>